<organism evidence="11 12">
    <name type="scientific">Fodinibius salsisoli</name>
    <dbReference type="NCBI Taxonomy" id="2820877"/>
    <lineage>
        <taxon>Bacteria</taxon>
        <taxon>Pseudomonadati</taxon>
        <taxon>Balneolota</taxon>
        <taxon>Balneolia</taxon>
        <taxon>Balneolales</taxon>
        <taxon>Balneolaceae</taxon>
        <taxon>Fodinibius</taxon>
    </lineage>
</organism>
<comment type="subcellular location">
    <subcellularLocation>
        <location evidence="1">Cell membrane</location>
        <topology evidence="1">Multi-pass membrane protein</topology>
    </subcellularLocation>
</comment>
<dbReference type="Gene3D" id="3.30.70.100">
    <property type="match status" value="1"/>
</dbReference>
<proteinExistence type="inferred from homology"/>
<evidence type="ECO:0000313" key="11">
    <source>
        <dbReference type="EMBL" id="MCW9708660.1"/>
    </source>
</evidence>
<protein>
    <submittedName>
        <fullName evidence="11">Mechanosensitive ion channel</fullName>
    </submittedName>
</protein>
<evidence type="ECO:0000256" key="1">
    <source>
        <dbReference type="ARBA" id="ARBA00004651"/>
    </source>
</evidence>
<evidence type="ECO:0000259" key="9">
    <source>
        <dbReference type="Pfam" id="PF21082"/>
    </source>
</evidence>
<dbReference type="InterPro" id="IPR011066">
    <property type="entry name" value="MscS_channel_C_sf"/>
</dbReference>
<dbReference type="InterPro" id="IPR008910">
    <property type="entry name" value="MSC_TM_helix"/>
</dbReference>
<feature type="transmembrane region" description="Helical" evidence="7">
    <location>
        <begin position="94"/>
        <end position="113"/>
    </location>
</feature>
<dbReference type="InterPro" id="IPR011014">
    <property type="entry name" value="MscS_channel_TM-2"/>
</dbReference>
<evidence type="ECO:0000313" key="12">
    <source>
        <dbReference type="Proteomes" id="UP001207918"/>
    </source>
</evidence>
<dbReference type="InterPro" id="IPR023408">
    <property type="entry name" value="MscS_beta-dom_sf"/>
</dbReference>
<evidence type="ECO:0000256" key="5">
    <source>
        <dbReference type="ARBA" id="ARBA00022989"/>
    </source>
</evidence>
<feature type="transmembrane region" description="Helical" evidence="7">
    <location>
        <begin position="65"/>
        <end position="88"/>
    </location>
</feature>
<evidence type="ECO:0000256" key="3">
    <source>
        <dbReference type="ARBA" id="ARBA00022475"/>
    </source>
</evidence>
<gene>
    <name evidence="11" type="ORF">J6I44_17495</name>
</gene>
<comment type="similarity">
    <text evidence="2">Belongs to the MscS (TC 1.A.23) family.</text>
</comment>
<name>A0ABT3PS51_9BACT</name>
<reference evidence="11 12" key="1">
    <citation type="submission" date="2021-03" db="EMBL/GenBank/DDBJ databases">
        <title>Aliifodinibius sp. nov., a new bacterium isolated from saline soil.</title>
        <authorList>
            <person name="Galisteo C."/>
            <person name="De La Haba R."/>
            <person name="Sanchez-Porro C."/>
            <person name="Ventosa A."/>
        </authorList>
    </citation>
    <scope>NUCLEOTIDE SEQUENCE [LARGE SCALE GENOMIC DNA]</scope>
    <source>
        <strain evidence="11 12">1BSP15-2V2</strain>
    </source>
</reference>
<dbReference type="SUPFAM" id="SSF50182">
    <property type="entry name" value="Sm-like ribonucleoproteins"/>
    <property type="match status" value="1"/>
</dbReference>
<dbReference type="Proteomes" id="UP001207918">
    <property type="component" value="Unassembled WGS sequence"/>
</dbReference>
<dbReference type="Pfam" id="PF00924">
    <property type="entry name" value="MS_channel_2nd"/>
    <property type="match status" value="1"/>
</dbReference>
<feature type="domain" description="Mechanosensitive ion channel MscS" evidence="8">
    <location>
        <begin position="115"/>
        <end position="181"/>
    </location>
</feature>
<dbReference type="SUPFAM" id="SSF82689">
    <property type="entry name" value="Mechanosensitive channel protein MscS (YggB), C-terminal domain"/>
    <property type="match status" value="1"/>
</dbReference>
<sequence length="307" mass="33965">MFEDFRSKLNEKVMTKLESWLDTLIEMLPAMVMALLVLIVFFGIGKLVRKAVHKILSKATMNKTVIDLLETIAGILVVGVGIFIALGVLNLDGAVTSLLAGAGIVGLALGFAFQDIASNFISGIILTLRHPFGIGDIIETKDIYGTVRKLNLRNTILQTPQGQIVYIPNKIVFENPLTNFTAEGQRRIDLACGVSYGDDLKKVRKLAVEAIEELDNYNSDRDILFFFEEFGGSSVNFKICFWVNFRTNPDFLDMRSEAIMALKQKFDENDIMIPFPIRTLDFGIRGGEKLDTMLAGPVNGDTNGSEG</sequence>
<dbReference type="InterPro" id="IPR010920">
    <property type="entry name" value="LSM_dom_sf"/>
</dbReference>
<feature type="domain" description="Mechanosensitive ion channel transmembrane helices 2/3" evidence="10">
    <location>
        <begin position="75"/>
        <end position="114"/>
    </location>
</feature>
<evidence type="ECO:0000256" key="4">
    <source>
        <dbReference type="ARBA" id="ARBA00022692"/>
    </source>
</evidence>
<keyword evidence="3" id="KW-1003">Cell membrane</keyword>
<dbReference type="InterPro" id="IPR049142">
    <property type="entry name" value="MS_channel_1st"/>
</dbReference>
<dbReference type="PANTHER" id="PTHR30221">
    <property type="entry name" value="SMALL-CONDUCTANCE MECHANOSENSITIVE CHANNEL"/>
    <property type="match status" value="1"/>
</dbReference>
<dbReference type="InterPro" id="IPR006686">
    <property type="entry name" value="MscS_channel_CS"/>
</dbReference>
<dbReference type="InterPro" id="IPR049278">
    <property type="entry name" value="MS_channel_C"/>
</dbReference>
<keyword evidence="6 7" id="KW-0472">Membrane</keyword>
<dbReference type="PANTHER" id="PTHR30221:SF1">
    <property type="entry name" value="SMALL-CONDUCTANCE MECHANOSENSITIVE CHANNEL"/>
    <property type="match status" value="1"/>
</dbReference>
<dbReference type="PROSITE" id="PS01246">
    <property type="entry name" value="UPF0003"/>
    <property type="match status" value="1"/>
</dbReference>
<evidence type="ECO:0000256" key="7">
    <source>
        <dbReference type="SAM" id="Phobius"/>
    </source>
</evidence>
<dbReference type="Pfam" id="PF21082">
    <property type="entry name" value="MS_channel_3rd"/>
    <property type="match status" value="1"/>
</dbReference>
<accession>A0ABT3PS51</accession>
<keyword evidence="4 7" id="KW-0812">Transmembrane</keyword>
<evidence type="ECO:0000256" key="2">
    <source>
        <dbReference type="ARBA" id="ARBA00008017"/>
    </source>
</evidence>
<evidence type="ECO:0000259" key="8">
    <source>
        <dbReference type="Pfam" id="PF00924"/>
    </source>
</evidence>
<dbReference type="SUPFAM" id="SSF82861">
    <property type="entry name" value="Mechanosensitive channel protein MscS (YggB), transmembrane region"/>
    <property type="match status" value="1"/>
</dbReference>
<dbReference type="EMBL" id="JAGGJA010000015">
    <property type="protein sequence ID" value="MCW9708660.1"/>
    <property type="molecule type" value="Genomic_DNA"/>
</dbReference>
<comment type="caution">
    <text evidence="11">The sequence shown here is derived from an EMBL/GenBank/DDBJ whole genome shotgun (WGS) entry which is preliminary data.</text>
</comment>
<dbReference type="Gene3D" id="2.30.30.60">
    <property type="match status" value="1"/>
</dbReference>
<dbReference type="Pfam" id="PF05552">
    <property type="entry name" value="MS_channel_1st_1"/>
    <property type="match status" value="1"/>
</dbReference>
<evidence type="ECO:0000259" key="10">
    <source>
        <dbReference type="Pfam" id="PF21088"/>
    </source>
</evidence>
<feature type="transmembrane region" description="Helical" evidence="7">
    <location>
        <begin position="20"/>
        <end position="44"/>
    </location>
</feature>
<evidence type="ECO:0000256" key="6">
    <source>
        <dbReference type="ARBA" id="ARBA00023136"/>
    </source>
</evidence>
<dbReference type="InterPro" id="IPR045275">
    <property type="entry name" value="MscS_archaea/bacteria_type"/>
</dbReference>
<dbReference type="Gene3D" id="1.10.287.1260">
    <property type="match status" value="1"/>
</dbReference>
<dbReference type="InterPro" id="IPR006685">
    <property type="entry name" value="MscS_channel_2nd"/>
</dbReference>
<feature type="domain" description="Mechanosensitive ion channel MscS C-terminal" evidence="9">
    <location>
        <begin position="189"/>
        <end position="272"/>
    </location>
</feature>
<dbReference type="Pfam" id="PF21088">
    <property type="entry name" value="MS_channel_1st"/>
    <property type="match status" value="1"/>
</dbReference>
<keyword evidence="12" id="KW-1185">Reference proteome</keyword>
<keyword evidence="5 7" id="KW-1133">Transmembrane helix</keyword>